<dbReference type="AlphaFoldDB" id="A0A0A8Y493"/>
<reference evidence="1" key="1">
    <citation type="submission" date="2014-09" db="EMBL/GenBank/DDBJ databases">
        <authorList>
            <person name="Magalhaes I.L.F."/>
            <person name="Oliveira U."/>
            <person name="Santos F.R."/>
            <person name="Vidigal T.H.D.A."/>
            <person name="Brescovit A.D."/>
            <person name="Santos A.J."/>
        </authorList>
    </citation>
    <scope>NUCLEOTIDE SEQUENCE</scope>
    <source>
        <tissue evidence="1">Shoot tissue taken approximately 20 cm above the soil surface</tissue>
    </source>
</reference>
<organism evidence="1">
    <name type="scientific">Arundo donax</name>
    <name type="common">Giant reed</name>
    <name type="synonym">Donax arundinaceus</name>
    <dbReference type="NCBI Taxonomy" id="35708"/>
    <lineage>
        <taxon>Eukaryota</taxon>
        <taxon>Viridiplantae</taxon>
        <taxon>Streptophyta</taxon>
        <taxon>Embryophyta</taxon>
        <taxon>Tracheophyta</taxon>
        <taxon>Spermatophyta</taxon>
        <taxon>Magnoliopsida</taxon>
        <taxon>Liliopsida</taxon>
        <taxon>Poales</taxon>
        <taxon>Poaceae</taxon>
        <taxon>PACMAD clade</taxon>
        <taxon>Arundinoideae</taxon>
        <taxon>Arundineae</taxon>
        <taxon>Arundo</taxon>
    </lineage>
</organism>
<evidence type="ECO:0000313" key="1">
    <source>
        <dbReference type="EMBL" id="JAD20215.1"/>
    </source>
</evidence>
<reference evidence="1" key="2">
    <citation type="journal article" date="2015" name="Data Brief">
        <title>Shoot transcriptome of the giant reed, Arundo donax.</title>
        <authorList>
            <person name="Barrero R.A."/>
            <person name="Guerrero F.D."/>
            <person name="Moolhuijzen P."/>
            <person name="Goolsby J.A."/>
            <person name="Tidwell J."/>
            <person name="Bellgard S.E."/>
            <person name="Bellgard M.I."/>
        </authorList>
    </citation>
    <scope>NUCLEOTIDE SEQUENCE</scope>
    <source>
        <tissue evidence="1">Shoot tissue taken approximately 20 cm above the soil surface</tissue>
    </source>
</reference>
<dbReference type="EMBL" id="GBRH01277680">
    <property type="protein sequence ID" value="JAD20215.1"/>
    <property type="molecule type" value="Transcribed_RNA"/>
</dbReference>
<protein>
    <submittedName>
        <fullName evidence="1">Uncharacterized protein</fullName>
    </submittedName>
</protein>
<sequence>MNYVLALAAMTSASKKPNHTTWLNSTELSFQPFTYMTYLLV</sequence>
<proteinExistence type="predicted"/>
<accession>A0A0A8Y493</accession>
<name>A0A0A8Y493_ARUDO</name>